<accession>A0A2M7T5H1</accession>
<reference evidence="7" key="1">
    <citation type="submission" date="2017-09" db="EMBL/GenBank/DDBJ databases">
        <title>Depth-based differentiation of microbial function through sediment-hosted aquifers and enrichment of novel symbionts in the deep terrestrial subsurface.</title>
        <authorList>
            <person name="Probst A.J."/>
            <person name="Ladd B."/>
            <person name="Jarett J.K."/>
            <person name="Geller-Mcgrath D.E."/>
            <person name="Sieber C.M.K."/>
            <person name="Emerson J.B."/>
            <person name="Anantharaman K."/>
            <person name="Thomas B.C."/>
            <person name="Malmstrom R."/>
            <person name="Stieglmeier M."/>
            <person name="Klingl A."/>
            <person name="Woyke T."/>
            <person name="Ryan C.M."/>
            <person name="Banfield J.F."/>
        </authorList>
    </citation>
    <scope>NUCLEOTIDE SEQUENCE [LARGE SCALE GENOMIC DNA]</scope>
</reference>
<dbReference type="PANTHER" id="PTHR34298">
    <property type="entry name" value="SEGREGATION AND CONDENSATION PROTEIN B"/>
    <property type="match status" value="1"/>
</dbReference>
<dbReference type="GO" id="GO:0006260">
    <property type="term" value="P:DNA replication"/>
    <property type="evidence" value="ECO:0007669"/>
    <property type="project" value="UniProtKB-UniRule"/>
</dbReference>
<evidence type="ECO:0000256" key="3">
    <source>
        <dbReference type="ARBA" id="ARBA00022829"/>
    </source>
</evidence>
<dbReference type="PIRSF" id="PIRSF019345">
    <property type="entry name" value="ScpB"/>
    <property type="match status" value="1"/>
</dbReference>
<gene>
    <name evidence="5 6" type="primary">scpB</name>
    <name evidence="6" type="ORF">COY37_10425</name>
</gene>
<comment type="caution">
    <text evidence="6">The sequence shown here is derived from an EMBL/GenBank/DDBJ whole genome shotgun (WGS) entry which is preliminary data.</text>
</comment>
<evidence type="ECO:0000256" key="5">
    <source>
        <dbReference type="HAMAP-Rule" id="MF_01804"/>
    </source>
</evidence>
<protein>
    <recommendedName>
        <fullName evidence="5">Segregation and condensation protein B</fullName>
    </recommendedName>
</protein>
<dbReference type="GO" id="GO:0051304">
    <property type="term" value="P:chromosome separation"/>
    <property type="evidence" value="ECO:0007669"/>
    <property type="project" value="InterPro"/>
</dbReference>
<dbReference type="Pfam" id="PF04079">
    <property type="entry name" value="SMC_ScpB"/>
    <property type="match status" value="1"/>
</dbReference>
<evidence type="ECO:0000313" key="6">
    <source>
        <dbReference type="EMBL" id="PIZ35405.1"/>
    </source>
</evidence>
<keyword evidence="4 5" id="KW-0131">Cell cycle</keyword>
<dbReference type="Gene3D" id="1.10.10.10">
    <property type="entry name" value="Winged helix-like DNA-binding domain superfamily/Winged helix DNA-binding domain"/>
    <property type="match status" value="2"/>
</dbReference>
<comment type="subcellular location">
    <subcellularLocation>
        <location evidence="5">Cytoplasm</location>
    </subcellularLocation>
    <text evidence="5">Associated with two foci at the outer edges of the nucleoid region in young cells, and at four foci within both cell halves in older cells.</text>
</comment>
<evidence type="ECO:0000256" key="2">
    <source>
        <dbReference type="ARBA" id="ARBA00022618"/>
    </source>
</evidence>
<sequence length="179" mass="20038">MSDLKVRLRSIVEALLFISDQPLSKAKIVSVVDIPEEEVNQILTDLTNEYSRADRGFQLREVAGGYRLYSHPAYASYIEKLILSFDHRRLTQAALETLSIIAYKQPVTRADIASIRGVNSDGVVNTLINRGLIKELGKQDAPGQPILYGTTNRFLESFGLRSLNELPPLDEFSPDDPTF</sequence>
<organism evidence="6 7">
    <name type="scientific">Candidatus Aquicultor secundus</name>
    <dbReference type="NCBI Taxonomy" id="1973895"/>
    <lineage>
        <taxon>Bacteria</taxon>
        <taxon>Bacillati</taxon>
        <taxon>Actinomycetota</taxon>
        <taxon>Candidatus Aquicultoria</taxon>
        <taxon>Candidatus Aquicultorales</taxon>
        <taxon>Candidatus Aquicultoraceae</taxon>
        <taxon>Candidatus Aquicultor</taxon>
    </lineage>
</organism>
<dbReference type="InterPro" id="IPR036388">
    <property type="entry name" value="WH-like_DNA-bd_sf"/>
</dbReference>
<comment type="similarity">
    <text evidence="5">Belongs to the ScpB family.</text>
</comment>
<dbReference type="AlphaFoldDB" id="A0A2M7T5H1"/>
<evidence type="ECO:0000256" key="1">
    <source>
        <dbReference type="ARBA" id="ARBA00022490"/>
    </source>
</evidence>
<dbReference type="HAMAP" id="MF_01804">
    <property type="entry name" value="ScpB"/>
    <property type="match status" value="1"/>
</dbReference>
<dbReference type="InterPro" id="IPR005234">
    <property type="entry name" value="ScpB_csome_segregation"/>
</dbReference>
<dbReference type="InterPro" id="IPR036390">
    <property type="entry name" value="WH_DNA-bd_sf"/>
</dbReference>
<comment type="subunit">
    <text evidence="5">Homodimer. Homodimerization may be required to stabilize the binding of ScpA to the Smc head domains. Component of a cohesin-like complex composed of ScpA, ScpB and the Smc homodimer, in which ScpA and ScpB bind to the head domain of Smc. The presence of the three proteins is required for the association of the complex with DNA.</text>
</comment>
<dbReference type="NCBIfam" id="TIGR00281">
    <property type="entry name" value="SMC-Scp complex subunit ScpB"/>
    <property type="match status" value="1"/>
</dbReference>
<dbReference type="EMBL" id="PFNG01000242">
    <property type="protein sequence ID" value="PIZ35405.1"/>
    <property type="molecule type" value="Genomic_DNA"/>
</dbReference>
<dbReference type="SUPFAM" id="SSF46785">
    <property type="entry name" value="Winged helix' DNA-binding domain"/>
    <property type="match status" value="2"/>
</dbReference>
<dbReference type="Proteomes" id="UP000230956">
    <property type="component" value="Unassembled WGS sequence"/>
</dbReference>
<dbReference type="RefSeq" id="WP_286677694.1">
    <property type="nucleotide sequence ID" value="NZ_MNXI01000025.1"/>
</dbReference>
<name>A0A2M7T5H1_9ACTN</name>
<evidence type="ECO:0000256" key="4">
    <source>
        <dbReference type="ARBA" id="ARBA00023306"/>
    </source>
</evidence>
<dbReference type="GO" id="GO:0051301">
    <property type="term" value="P:cell division"/>
    <property type="evidence" value="ECO:0007669"/>
    <property type="project" value="UniProtKB-KW"/>
</dbReference>
<proteinExistence type="inferred from homology"/>
<keyword evidence="3 5" id="KW-0159">Chromosome partition</keyword>
<comment type="function">
    <text evidence="5">Participates in chromosomal partition during cell division. May act via the formation of a condensin-like complex containing Smc and ScpA that pull DNA away from mid-cell into both cell halves.</text>
</comment>
<dbReference type="GO" id="GO:0005737">
    <property type="term" value="C:cytoplasm"/>
    <property type="evidence" value="ECO:0007669"/>
    <property type="project" value="UniProtKB-SubCell"/>
</dbReference>
<keyword evidence="1 5" id="KW-0963">Cytoplasm</keyword>
<keyword evidence="2 5" id="KW-0132">Cell division</keyword>
<dbReference type="PANTHER" id="PTHR34298:SF2">
    <property type="entry name" value="SEGREGATION AND CONDENSATION PROTEIN B"/>
    <property type="match status" value="1"/>
</dbReference>
<evidence type="ECO:0000313" key="7">
    <source>
        <dbReference type="Proteomes" id="UP000230956"/>
    </source>
</evidence>